<dbReference type="GO" id="GO:0005737">
    <property type="term" value="C:cytoplasm"/>
    <property type="evidence" value="ECO:0007669"/>
    <property type="project" value="InterPro"/>
</dbReference>
<evidence type="ECO:0000256" key="10">
    <source>
        <dbReference type="ARBA" id="ARBA00023012"/>
    </source>
</evidence>
<dbReference type="GO" id="GO:0006935">
    <property type="term" value="P:chemotaxis"/>
    <property type="evidence" value="ECO:0007669"/>
    <property type="project" value="UniProtKB-KW"/>
</dbReference>
<keyword evidence="6" id="KW-0808">Transferase</keyword>
<evidence type="ECO:0000256" key="12">
    <source>
        <dbReference type="PROSITE-ProRule" id="PRU00110"/>
    </source>
</evidence>
<dbReference type="InterPro" id="IPR003594">
    <property type="entry name" value="HATPase_dom"/>
</dbReference>
<accession>A0A318TZW2</accession>
<comment type="catalytic activity">
    <reaction evidence="1">
        <text>ATP + protein L-histidine = ADP + protein N-phospho-L-histidine.</text>
        <dbReference type="EC" id="2.7.13.3"/>
    </reaction>
</comment>
<feature type="compositionally biased region" description="Low complexity" evidence="13">
    <location>
        <begin position="231"/>
        <end position="245"/>
    </location>
</feature>
<dbReference type="PANTHER" id="PTHR43395">
    <property type="entry name" value="SENSOR HISTIDINE KINASE CHEA"/>
    <property type="match status" value="1"/>
</dbReference>
<dbReference type="SMART" id="SM00260">
    <property type="entry name" value="CheW"/>
    <property type="match status" value="1"/>
</dbReference>
<feature type="domain" description="HPt" evidence="16">
    <location>
        <begin position="1"/>
        <end position="102"/>
    </location>
</feature>
<dbReference type="PANTHER" id="PTHR43395:SF10">
    <property type="entry name" value="CHEMOTAXIS PROTEIN CHEA"/>
    <property type="match status" value="1"/>
</dbReference>
<keyword evidence="4" id="KW-0145">Chemotaxis</keyword>
<dbReference type="InterPro" id="IPR037006">
    <property type="entry name" value="CheA-like_homodim_sf"/>
</dbReference>
<feature type="domain" description="CheW-like" evidence="15">
    <location>
        <begin position="503"/>
        <end position="635"/>
    </location>
</feature>
<keyword evidence="8 17" id="KW-0418">Kinase</keyword>
<dbReference type="SMART" id="SM01231">
    <property type="entry name" value="H-kinase_dim"/>
    <property type="match status" value="1"/>
</dbReference>
<dbReference type="OrthoDB" id="9803176at2"/>
<evidence type="ECO:0000256" key="9">
    <source>
        <dbReference type="ARBA" id="ARBA00022840"/>
    </source>
</evidence>
<feature type="modified residue" description="Phosphohistidine" evidence="12">
    <location>
        <position position="45"/>
    </location>
</feature>
<dbReference type="InterPro" id="IPR051315">
    <property type="entry name" value="Bact_Chemotaxis_CheA"/>
</dbReference>
<keyword evidence="7" id="KW-0547">Nucleotide-binding</keyword>
<dbReference type="InterPro" id="IPR005467">
    <property type="entry name" value="His_kinase_dom"/>
</dbReference>
<dbReference type="Proteomes" id="UP000247727">
    <property type="component" value="Unassembled WGS sequence"/>
</dbReference>
<dbReference type="EC" id="2.7.13.3" evidence="2"/>
<keyword evidence="9" id="KW-0067">ATP-binding</keyword>
<dbReference type="GO" id="GO:0005524">
    <property type="term" value="F:ATP binding"/>
    <property type="evidence" value="ECO:0007669"/>
    <property type="project" value="UniProtKB-KW"/>
</dbReference>
<dbReference type="InterPro" id="IPR008207">
    <property type="entry name" value="Sig_transdc_His_kin_Hpt_dom"/>
</dbReference>
<evidence type="ECO:0000259" key="16">
    <source>
        <dbReference type="PROSITE" id="PS50894"/>
    </source>
</evidence>
<dbReference type="SUPFAM" id="SSF55874">
    <property type="entry name" value="ATPase domain of HSP90 chaperone/DNA topoisomerase II/histidine kinase"/>
    <property type="match status" value="1"/>
</dbReference>
<evidence type="ECO:0000259" key="15">
    <source>
        <dbReference type="PROSITE" id="PS50851"/>
    </source>
</evidence>
<dbReference type="RefSeq" id="WP_110806188.1">
    <property type="nucleotide sequence ID" value="NZ_QJTK01000009.1"/>
</dbReference>
<dbReference type="PROSITE" id="PS50894">
    <property type="entry name" value="HPT"/>
    <property type="match status" value="1"/>
</dbReference>
<protein>
    <recommendedName>
        <fullName evidence="3">Chemotaxis protein CheA</fullName>
        <ecNumber evidence="2">2.7.13.3</ecNumber>
    </recommendedName>
</protein>
<evidence type="ECO:0000256" key="4">
    <source>
        <dbReference type="ARBA" id="ARBA00022500"/>
    </source>
</evidence>
<dbReference type="Pfam" id="PF01627">
    <property type="entry name" value="Hpt"/>
    <property type="match status" value="1"/>
</dbReference>
<dbReference type="InterPro" id="IPR002545">
    <property type="entry name" value="CheW-lke_dom"/>
</dbReference>
<dbReference type="Gene3D" id="2.30.30.40">
    <property type="entry name" value="SH3 Domains"/>
    <property type="match status" value="1"/>
</dbReference>
<organism evidence="17 18">
    <name type="scientific">Rhodobacter viridis</name>
    <dbReference type="NCBI Taxonomy" id="1054202"/>
    <lineage>
        <taxon>Bacteria</taxon>
        <taxon>Pseudomonadati</taxon>
        <taxon>Pseudomonadota</taxon>
        <taxon>Alphaproteobacteria</taxon>
        <taxon>Rhodobacterales</taxon>
        <taxon>Rhodobacter group</taxon>
        <taxon>Rhodobacter</taxon>
    </lineage>
</organism>
<evidence type="ECO:0000256" key="7">
    <source>
        <dbReference type="ARBA" id="ARBA00022741"/>
    </source>
</evidence>
<dbReference type="Gene3D" id="1.10.287.560">
    <property type="entry name" value="Histidine kinase CheA-like, homodimeric domain"/>
    <property type="match status" value="1"/>
</dbReference>
<dbReference type="GO" id="GO:0000155">
    <property type="term" value="F:phosphorelay sensor kinase activity"/>
    <property type="evidence" value="ECO:0007669"/>
    <property type="project" value="InterPro"/>
</dbReference>
<dbReference type="FunFam" id="3.30.565.10:FF:000016">
    <property type="entry name" value="Chemotaxis protein CheA, putative"/>
    <property type="match status" value="1"/>
</dbReference>
<dbReference type="EMBL" id="QJTK01000009">
    <property type="protein sequence ID" value="PYF09400.1"/>
    <property type="molecule type" value="Genomic_DNA"/>
</dbReference>
<dbReference type="CDD" id="cd16916">
    <property type="entry name" value="HATPase_CheA-like"/>
    <property type="match status" value="1"/>
</dbReference>
<dbReference type="SUPFAM" id="SSF47384">
    <property type="entry name" value="Homodimeric domain of signal transducing histidine kinase"/>
    <property type="match status" value="1"/>
</dbReference>
<dbReference type="InterPro" id="IPR036641">
    <property type="entry name" value="HPT_dom_sf"/>
</dbReference>
<evidence type="ECO:0000256" key="6">
    <source>
        <dbReference type="ARBA" id="ARBA00022679"/>
    </source>
</evidence>
<keyword evidence="5 12" id="KW-0597">Phosphoprotein</keyword>
<evidence type="ECO:0000256" key="8">
    <source>
        <dbReference type="ARBA" id="ARBA00022777"/>
    </source>
</evidence>
<comment type="caution">
    <text evidence="17">The sequence shown here is derived from an EMBL/GenBank/DDBJ whole genome shotgun (WGS) entry which is preliminary data.</text>
</comment>
<dbReference type="SUPFAM" id="SSF50341">
    <property type="entry name" value="CheW-like"/>
    <property type="match status" value="1"/>
</dbReference>
<feature type="domain" description="Histidine kinase" evidence="14">
    <location>
        <begin position="224"/>
        <end position="501"/>
    </location>
</feature>
<dbReference type="Pfam" id="PF01584">
    <property type="entry name" value="CheW"/>
    <property type="match status" value="1"/>
</dbReference>
<dbReference type="PROSITE" id="PS50109">
    <property type="entry name" value="HIS_KIN"/>
    <property type="match status" value="1"/>
</dbReference>
<evidence type="ECO:0000256" key="13">
    <source>
        <dbReference type="SAM" id="MobiDB-lite"/>
    </source>
</evidence>
<keyword evidence="18" id="KW-1185">Reference proteome</keyword>
<evidence type="ECO:0000256" key="1">
    <source>
        <dbReference type="ARBA" id="ARBA00000085"/>
    </source>
</evidence>
<dbReference type="Pfam" id="PF02895">
    <property type="entry name" value="H-kinase_dim"/>
    <property type="match status" value="1"/>
</dbReference>
<gene>
    <name evidence="17" type="ORF">C8J30_109146</name>
</gene>
<dbReference type="SUPFAM" id="SSF47226">
    <property type="entry name" value="Histidine-containing phosphotransfer domain, HPT domain"/>
    <property type="match status" value="1"/>
</dbReference>
<dbReference type="SMART" id="SM00073">
    <property type="entry name" value="HPT"/>
    <property type="match status" value="1"/>
</dbReference>
<evidence type="ECO:0000313" key="18">
    <source>
        <dbReference type="Proteomes" id="UP000247727"/>
    </source>
</evidence>
<evidence type="ECO:0000256" key="5">
    <source>
        <dbReference type="ARBA" id="ARBA00022553"/>
    </source>
</evidence>
<evidence type="ECO:0000256" key="2">
    <source>
        <dbReference type="ARBA" id="ARBA00012438"/>
    </source>
</evidence>
<dbReference type="InterPro" id="IPR004358">
    <property type="entry name" value="Sig_transdc_His_kin-like_C"/>
</dbReference>
<comment type="function">
    <text evidence="11">Involved in the transmission of sensory signals from the chemoreceptors to the flagellar motors. CheA is autophosphorylated; it can transfer its phosphate group to either CheB or CheY.</text>
</comment>
<feature type="region of interest" description="Disordered" evidence="13">
    <location>
        <begin position="231"/>
        <end position="257"/>
    </location>
</feature>
<evidence type="ECO:0000256" key="3">
    <source>
        <dbReference type="ARBA" id="ARBA00021495"/>
    </source>
</evidence>
<dbReference type="InterPro" id="IPR036097">
    <property type="entry name" value="HisK_dim/P_sf"/>
</dbReference>
<dbReference type="InterPro" id="IPR004105">
    <property type="entry name" value="CheA-like_dim"/>
</dbReference>
<proteinExistence type="predicted"/>
<sequence>MTDEAGQIFLQEAAELVASLERDLLELETTPETSDLVNAAFRSLHTLKGSGAMFGFAAMSAFLHEFETAFDRIRQGEVALSPAIVAVALRACDRILPMIATPEAEAEAARSVLDALAQAMPGGGAHVAQRTEAAPPLATASRLRFRLPPDVLRLGHDPQMLLDELRELGPARVQAITAKIPTLETLDPTDCLMAWEVSFDTPVPRGAIEDVFLFHGDDLELELDPAEKADPPLAAASTAAQPATTGPKTQPAAGGETMRVATERLDELMDRVGELVIVEARLQALASSRKDPALLAVAEDIERLAAGLRSATMSMRMVPIASVTGRFRRLVRDLSATLGKPIRFEVTGEDTELDKTMIELIADPLVHLLRNAADHGLETAETRRAAGKPESGTIRLAATYSGAEVLITLTDDGRGLDLGRIRARAVTNGLIAPEAQLSERELYALIFEPGFSTAAAVTEVSGRGVGMDVVRRSIEQLRGQIEISSEPGHGTTVTLRLPLTLAIIDGLLVEVGGERYTIPLAAVEECVELPADQAHPGTGTAFLNIRGALVPFLRLRSLFGVTAPPLLHPKVVVVQAAGNRIGLVVDRIVANTQTVIKQLSPLQAHLRGFSGATILGDGRVALVLDVGQIVALGREAEDLHRRESAA</sequence>
<reference evidence="17 18" key="1">
    <citation type="submission" date="2018-06" db="EMBL/GenBank/DDBJ databases">
        <title>Genomic Encyclopedia of Type Strains, Phase III (KMG-III): the genomes of soil and plant-associated and newly described type strains.</title>
        <authorList>
            <person name="Whitman W."/>
        </authorList>
    </citation>
    <scope>NUCLEOTIDE SEQUENCE [LARGE SCALE GENOMIC DNA]</scope>
    <source>
        <strain evidence="17 18">JA737</strain>
    </source>
</reference>
<dbReference type="SMART" id="SM00387">
    <property type="entry name" value="HATPase_c"/>
    <property type="match status" value="1"/>
</dbReference>
<dbReference type="PRINTS" id="PR00344">
    <property type="entry name" value="BCTRLSENSOR"/>
</dbReference>
<dbReference type="InterPro" id="IPR036061">
    <property type="entry name" value="CheW-like_dom_sf"/>
</dbReference>
<evidence type="ECO:0000313" key="17">
    <source>
        <dbReference type="EMBL" id="PYF09400.1"/>
    </source>
</evidence>
<dbReference type="CDD" id="cd00088">
    <property type="entry name" value="HPT"/>
    <property type="match status" value="1"/>
</dbReference>
<dbReference type="Pfam" id="PF02518">
    <property type="entry name" value="HATPase_c"/>
    <property type="match status" value="1"/>
</dbReference>
<dbReference type="Gene3D" id="3.30.565.10">
    <property type="entry name" value="Histidine kinase-like ATPase, C-terminal domain"/>
    <property type="match status" value="1"/>
</dbReference>
<dbReference type="CDD" id="cd00731">
    <property type="entry name" value="CheA_reg"/>
    <property type="match status" value="1"/>
</dbReference>
<dbReference type="AlphaFoldDB" id="A0A318TZW2"/>
<dbReference type="PROSITE" id="PS50851">
    <property type="entry name" value="CHEW"/>
    <property type="match status" value="1"/>
</dbReference>
<dbReference type="Gene3D" id="1.20.120.160">
    <property type="entry name" value="HPT domain"/>
    <property type="match status" value="1"/>
</dbReference>
<name>A0A318TZW2_9RHOB</name>
<keyword evidence="10" id="KW-0902">Two-component regulatory system</keyword>
<evidence type="ECO:0000256" key="11">
    <source>
        <dbReference type="ARBA" id="ARBA00035100"/>
    </source>
</evidence>
<dbReference type="InterPro" id="IPR036890">
    <property type="entry name" value="HATPase_C_sf"/>
</dbReference>
<evidence type="ECO:0000259" key="14">
    <source>
        <dbReference type="PROSITE" id="PS50109"/>
    </source>
</evidence>